<keyword evidence="5" id="KW-0645">Protease</keyword>
<protein>
    <recommendedName>
        <fullName evidence="14">Protein with SprT-like domain at the N terminus</fullName>
    </recommendedName>
</protein>
<keyword evidence="12" id="KW-0234">DNA repair</keyword>
<keyword evidence="13" id="KW-0539">Nucleus</keyword>
<dbReference type="Proteomes" id="UP000800235">
    <property type="component" value="Unassembled WGS sequence"/>
</dbReference>
<keyword evidence="8" id="KW-0863">Zinc-finger</keyword>
<dbReference type="InterPro" id="IPR006642">
    <property type="entry name" value="Rad18_UBZ4"/>
</dbReference>
<dbReference type="EMBL" id="MU007091">
    <property type="protein sequence ID" value="KAF2422402.1"/>
    <property type="molecule type" value="Genomic_DNA"/>
</dbReference>
<organism evidence="17 18">
    <name type="scientific">Tothia fuscella</name>
    <dbReference type="NCBI Taxonomy" id="1048955"/>
    <lineage>
        <taxon>Eukaryota</taxon>
        <taxon>Fungi</taxon>
        <taxon>Dikarya</taxon>
        <taxon>Ascomycota</taxon>
        <taxon>Pezizomycotina</taxon>
        <taxon>Dothideomycetes</taxon>
        <taxon>Pleosporomycetidae</taxon>
        <taxon>Venturiales</taxon>
        <taxon>Cylindrosympodiaceae</taxon>
        <taxon>Tothia</taxon>
    </lineage>
</organism>
<evidence type="ECO:0000256" key="2">
    <source>
        <dbReference type="ARBA" id="ARBA00004286"/>
    </source>
</evidence>
<evidence type="ECO:0000256" key="1">
    <source>
        <dbReference type="ARBA" id="ARBA00004123"/>
    </source>
</evidence>
<dbReference type="InterPro" id="IPR055220">
    <property type="entry name" value="SPRTN_ZBD"/>
</dbReference>
<dbReference type="PANTHER" id="PTHR21220:SF0">
    <property type="entry name" value="DNA-DEPENDENT METALLOPROTEASE SPRTN"/>
    <property type="match status" value="1"/>
</dbReference>
<evidence type="ECO:0000256" key="10">
    <source>
        <dbReference type="ARBA" id="ARBA00022833"/>
    </source>
</evidence>
<feature type="domain" description="SprT-like" evidence="15">
    <location>
        <begin position="41"/>
        <end position="220"/>
    </location>
</feature>
<keyword evidence="11" id="KW-0482">Metalloprotease</keyword>
<name>A0A9P4NIE8_9PEZI</name>
<dbReference type="AlphaFoldDB" id="A0A9P4NIE8"/>
<dbReference type="GO" id="GO:0031593">
    <property type="term" value="F:polyubiquitin modification-dependent protein binding"/>
    <property type="evidence" value="ECO:0007669"/>
    <property type="project" value="TreeGrafter"/>
</dbReference>
<evidence type="ECO:0000256" key="3">
    <source>
        <dbReference type="ARBA" id="ARBA00010724"/>
    </source>
</evidence>
<dbReference type="GO" id="GO:0008270">
    <property type="term" value="F:zinc ion binding"/>
    <property type="evidence" value="ECO:0007669"/>
    <property type="project" value="UniProtKB-KW"/>
</dbReference>
<dbReference type="GO" id="GO:0005634">
    <property type="term" value="C:nucleus"/>
    <property type="evidence" value="ECO:0007669"/>
    <property type="project" value="UniProtKB-SubCell"/>
</dbReference>
<comment type="similarity">
    <text evidence="3">Belongs to the Spartan family.</text>
</comment>
<dbReference type="GO" id="GO:0006508">
    <property type="term" value="P:proteolysis"/>
    <property type="evidence" value="ECO:0007669"/>
    <property type="project" value="UniProtKB-KW"/>
</dbReference>
<evidence type="ECO:0000313" key="17">
    <source>
        <dbReference type="EMBL" id="KAF2422402.1"/>
    </source>
</evidence>
<evidence type="ECO:0000256" key="9">
    <source>
        <dbReference type="ARBA" id="ARBA00022801"/>
    </source>
</evidence>
<evidence type="ECO:0000256" key="14">
    <source>
        <dbReference type="ARBA" id="ARBA00030396"/>
    </source>
</evidence>
<reference evidence="17" key="1">
    <citation type="journal article" date="2020" name="Stud. Mycol.">
        <title>101 Dothideomycetes genomes: a test case for predicting lifestyles and emergence of pathogens.</title>
        <authorList>
            <person name="Haridas S."/>
            <person name="Albert R."/>
            <person name="Binder M."/>
            <person name="Bloem J."/>
            <person name="Labutti K."/>
            <person name="Salamov A."/>
            <person name="Andreopoulos B."/>
            <person name="Baker S."/>
            <person name="Barry K."/>
            <person name="Bills G."/>
            <person name="Bluhm B."/>
            <person name="Cannon C."/>
            <person name="Castanera R."/>
            <person name="Culley D."/>
            <person name="Daum C."/>
            <person name="Ezra D."/>
            <person name="Gonzalez J."/>
            <person name="Henrissat B."/>
            <person name="Kuo A."/>
            <person name="Liang C."/>
            <person name="Lipzen A."/>
            <person name="Lutzoni F."/>
            <person name="Magnuson J."/>
            <person name="Mondo S."/>
            <person name="Nolan M."/>
            <person name="Ohm R."/>
            <person name="Pangilinan J."/>
            <person name="Park H.-J."/>
            <person name="Ramirez L."/>
            <person name="Alfaro M."/>
            <person name="Sun H."/>
            <person name="Tritt A."/>
            <person name="Yoshinaga Y."/>
            <person name="Zwiers L.-H."/>
            <person name="Turgeon B."/>
            <person name="Goodwin S."/>
            <person name="Spatafora J."/>
            <person name="Crous P."/>
            <person name="Grigoriev I."/>
        </authorList>
    </citation>
    <scope>NUCLEOTIDE SEQUENCE</scope>
    <source>
        <strain evidence="17">CBS 130266</strain>
    </source>
</reference>
<dbReference type="SMART" id="SM00734">
    <property type="entry name" value="ZnF_Rad18"/>
    <property type="match status" value="1"/>
</dbReference>
<dbReference type="SMART" id="SM00731">
    <property type="entry name" value="SprT"/>
    <property type="match status" value="1"/>
</dbReference>
<dbReference type="Gene3D" id="3.30.160.60">
    <property type="entry name" value="Classic Zinc Finger"/>
    <property type="match status" value="1"/>
</dbReference>
<dbReference type="Pfam" id="PF10263">
    <property type="entry name" value="SprT-like"/>
    <property type="match status" value="1"/>
</dbReference>
<keyword evidence="4" id="KW-0158">Chromosome</keyword>
<evidence type="ECO:0000256" key="6">
    <source>
        <dbReference type="ARBA" id="ARBA00022723"/>
    </source>
</evidence>
<feature type="domain" description="UBZ4-type" evidence="16">
    <location>
        <begin position="318"/>
        <end position="342"/>
    </location>
</feature>
<keyword evidence="7" id="KW-0227">DNA damage</keyword>
<dbReference type="GO" id="GO:0005694">
    <property type="term" value="C:chromosome"/>
    <property type="evidence" value="ECO:0007669"/>
    <property type="project" value="UniProtKB-SubCell"/>
</dbReference>
<keyword evidence="9" id="KW-0378">Hydrolase</keyword>
<dbReference type="GO" id="GO:0003697">
    <property type="term" value="F:single-stranded DNA binding"/>
    <property type="evidence" value="ECO:0007669"/>
    <property type="project" value="InterPro"/>
</dbReference>
<accession>A0A9P4NIE8</accession>
<dbReference type="Pfam" id="PF22934">
    <property type="entry name" value="SPRTN_ZBD"/>
    <property type="match status" value="1"/>
</dbReference>
<evidence type="ECO:0000256" key="11">
    <source>
        <dbReference type="ARBA" id="ARBA00023049"/>
    </source>
</evidence>
<gene>
    <name evidence="17" type="ORF">EJ08DRAFT_653184</name>
</gene>
<keyword evidence="6" id="KW-0479">Metal-binding</keyword>
<comment type="subcellular location">
    <subcellularLocation>
        <location evidence="2">Chromosome</location>
    </subcellularLocation>
    <subcellularLocation>
        <location evidence="1">Nucleus</location>
    </subcellularLocation>
</comment>
<evidence type="ECO:0000259" key="16">
    <source>
        <dbReference type="SMART" id="SM00734"/>
    </source>
</evidence>
<evidence type="ECO:0000259" key="15">
    <source>
        <dbReference type="SMART" id="SM00731"/>
    </source>
</evidence>
<evidence type="ECO:0000313" key="18">
    <source>
        <dbReference type="Proteomes" id="UP000800235"/>
    </source>
</evidence>
<keyword evidence="10" id="KW-0862">Zinc</keyword>
<evidence type="ECO:0000256" key="8">
    <source>
        <dbReference type="ARBA" id="ARBA00022771"/>
    </source>
</evidence>
<evidence type="ECO:0000256" key="5">
    <source>
        <dbReference type="ARBA" id="ARBA00022670"/>
    </source>
</evidence>
<evidence type="ECO:0000256" key="13">
    <source>
        <dbReference type="ARBA" id="ARBA00023242"/>
    </source>
</evidence>
<evidence type="ECO:0000256" key="7">
    <source>
        <dbReference type="ARBA" id="ARBA00022763"/>
    </source>
</evidence>
<dbReference type="PANTHER" id="PTHR21220">
    <property type="entry name" value="DNA-DEPENDENT METALLOPROTEASE SPRTN"/>
    <property type="match status" value="1"/>
</dbReference>
<comment type="caution">
    <text evidence="17">The sequence shown here is derived from an EMBL/GenBank/DDBJ whole genome shotgun (WGS) entry which is preliminary data.</text>
</comment>
<dbReference type="GO" id="GO:0006281">
    <property type="term" value="P:DNA repair"/>
    <property type="evidence" value="ECO:0007669"/>
    <property type="project" value="UniProtKB-KW"/>
</dbReference>
<evidence type="ECO:0000256" key="4">
    <source>
        <dbReference type="ARBA" id="ARBA00022454"/>
    </source>
</evidence>
<dbReference type="OrthoDB" id="5236983at2759"/>
<dbReference type="InterPro" id="IPR044245">
    <property type="entry name" value="Spartan"/>
</dbReference>
<sequence length="343" mass="38450">MAPTDTDTAIAAITSLNELSQEQQNALSSITSILADSHPFVDIHELFSHYNVLYFRSLLHPRVEVTWSARLTLCAGICELVKDDEGKYRRIRLKLSEPLLKYRPRSDTIDTLLHEAIHAYFFVTTSWQHSRGDDGTGHGEGFLLLADAINNHGNYDITVYHTFHDEVDSYRTHVWKCDGPCQIKPPYFGLVKRSMNRPPGKGDTWWTNHGIECGGEYTKIVEPEKTKAQLRALSGKERAGLQKNKLDGWVKALAAGQDDKPKVRDDSASLDTYVQSPTGSGNPLEAFSVGGDGVTTQRLKRMHSPDLEITVVLPKRMVVTCPICEEMVVERDINDHLDKTHPG</sequence>
<dbReference type="InterPro" id="IPR006640">
    <property type="entry name" value="SprT-like_domain"/>
</dbReference>
<evidence type="ECO:0000256" key="12">
    <source>
        <dbReference type="ARBA" id="ARBA00023204"/>
    </source>
</evidence>
<dbReference type="GO" id="GO:0004222">
    <property type="term" value="F:metalloendopeptidase activity"/>
    <property type="evidence" value="ECO:0007669"/>
    <property type="project" value="InterPro"/>
</dbReference>
<proteinExistence type="inferred from homology"/>
<keyword evidence="18" id="KW-1185">Reference proteome</keyword>